<protein>
    <submittedName>
        <fullName evidence="6">Laminin subunit gamma-1</fullName>
    </submittedName>
</protein>
<reference evidence="6" key="1">
    <citation type="journal article" name="BMC Genomics">
        <title>Long-read sequencing and de novo genome assembly of marine medaka (Oryzias melastigma).</title>
        <authorList>
            <person name="Liang P."/>
            <person name="Saqib H.S.A."/>
            <person name="Ni X."/>
            <person name="Shen Y."/>
        </authorList>
    </citation>
    <scope>NUCLEOTIDE SEQUENCE</scope>
    <source>
        <strain evidence="6">Bigg-433</strain>
    </source>
</reference>
<feature type="region of interest" description="Disordered" evidence="4">
    <location>
        <begin position="1"/>
        <end position="26"/>
    </location>
</feature>
<sequence>MSLKKHRHDDRKATLPLNSDARSSPSACSCSPLGTVDRQTGCSQVTGQCECLPNVAERDCSACQPGHFNLQSGNGCERSVPAHSSIAEFSTIYRWEL</sequence>
<dbReference type="InterPro" id="IPR002049">
    <property type="entry name" value="LE_dom"/>
</dbReference>
<dbReference type="InterPro" id="IPR050440">
    <property type="entry name" value="Laminin/Netrin_ECM"/>
</dbReference>
<comment type="caution">
    <text evidence="6">The sequence shown here is derived from an EMBL/GenBank/DDBJ whole genome shotgun (WGS) entry which is preliminary data.</text>
</comment>
<dbReference type="Pfam" id="PF00053">
    <property type="entry name" value="EGF_laminin"/>
    <property type="match status" value="1"/>
</dbReference>
<organism evidence="6 7">
    <name type="scientific">Oryzias melastigma</name>
    <name type="common">Marine medaka</name>
    <dbReference type="NCBI Taxonomy" id="30732"/>
    <lineage>
        <taxon>Eukaryota</taxon>
        <taxon>Metazoa</taxon>
        <taxon>Chordata</taxon>
        <taxon>Craniata</taxon>
        <taxon>Vertebrata</taxon>
        <taxon>Euteleostomi</taxon>
        <taxon>Actinopterygii</taxon>
        <taxon>Neopterygii</taxon>
        <taxon>Teleostei</taxon>
        <taxon>Neoteleostei</taxon>
        <taxon>Acanthomorphata</taxon>
        <taxon>Ovalentaria</taxon>
        <taxon>Atherinomorphae</taxon>
        <taxon>Beloniformes</taxon>
        <taxon>Adrianichthyidae</taxon>
        <taxon>Oryziinae</taxon>
        <taxon>Oryzias</taxon>
    </lineage>
</organism>
<dbReference type="Gene3D" id="2.10.25.10">
    <property type="entry name" value="Laminin"/>
    <property type="match status" value="1"/>
</dbReference>
<dbReference type="PANTHER" id="PTHR10574">
    <property type="entry name" value="NETRIN/LAMININ-RELATED"/>
    <property type="match status" value="1"/>
</dbReference>
<evidence type="ECO:0000256" key="4">
    <source>
        <dbReference type="SAM" id="MobiDB-lite"/>
    </source>
</evidence>
<evidence type="ECO:0000256" key="2">
    <source>
        <dbReference type="ARBA" id="ARBA00023292"/>
    </source>
</evidence>
<feature type="disulfide bond" evidence="3">
    <location>
        <begin position="51"/>
        <end position="60"/>
    </location>
</feature>
<proteinExistence type="predicted"/>
<dbReference type="GO" id="GO:0009887">
    <property type="term" value="P:animal organ morphogenesis"/>
    <property type="evidence" value="ECO:0007669"/>
    <property type="project" value="TreeGrafter"/>
</dbReference>
<evidence type="ECO:0000313" key="6">
    <source>
        <dbReference type="EMBL" id="KAF6720317.1"/>
    </source>
</evidence>
<evidence type="ECO:0000259" key="5">
    <source>
        <dbReference type="PROSITE" id="PS50027"/>
    </source>
</evidence>
<dbReference type="GO" id="GO:0009888">
    <property type="term" value="P:tissue development"/>
    <property type="evidence" value="ECO:0007669"/>
    <property type="project" value="TreeGrafter"/>
</dbReference>
<comment type="caution">
    <text evidence="3">Lacks conserved residue(s) required for the propagation of feature annotation.</text>
</comment>
<name>A0A834F6W3_ORYME</name>
<accession>A0A834F6W3</accession>
<dbReference type="EMBL" id="WKFB01000527">
    <property type="protein sequence ID" value="KAF6720317.1"/>
    <property type="molecule type" value="Genomic_DNA"/>
</dbReference>
<evidence type="ECO:0000313" key="7">
    <source>
        <dbReference type="Proteomes" id="UP000646548"/>
    </source>
</evidence>
<feature type="domain" description="Laminin EGF-like" evidence="5">
    <location>
        <begin position="28"/>
        <end position="78"/>
    </location>
</feature>
<dbReference type="SMART" id="SM00180">
    <property type="entry name" value="EGF_Lam"/>
    <property type="match status" value="1"/>
</dbReference>
<keyword evidence="2 3" id="KW-0424">Laminin EGF-like domain</keyword>
<keyword evidence="1 3" id="KW-1015">Disulfide bond</keyword>
<dbReference type="AlphaFoldDB" id="A0A834F6W3"/>
<dbReference type="CDD" id="cd00055">
    <property type="entry name" value="EGF_Lam"/>
    <property type="match status" value="1"/>
</dbReference>
<dbReference type="SUPFAM" id="SSF57196">
    <property type="entry name" value="EGF/Laminin"/>
    <property type="match status" value="1"/>
</dbReference>
<gene>
    <name evidence="6" type="ORF">FQA47_002798</name>
</gene>
<dbReference type="FunFam" id="2.10.25.10:FF:000105">
    <property type="entry name" value="laminin subunit gamma-1"/>
    <property type="match status" value="1"/>
</dbReference>
<evidence type="ECO:0000256" key="3">
    <source>
        <dbReference type="PROSITE-ProRule" id="PRU00460"/>
    </source>
</evidence>
<dbReference type="Proteomes" id="UP000646548">
    <property type="component" value="Unassembled WGS sequence"/>
</dbReference>
<evidence type="ECO:0000256" key="1">
    <source>
        <dbReference type="ARBA" id="ARBA00023157"/>
    </source>
</evidence>
<dbReference type="PROSITE" id="PS50027">
    <property type="entry name" value="EGF_LAM_2"/>
    <property type="match status" value="1"/>
</dbReference>
<dbReference type="PANTHER" id="PTHR10574:SF406">
    <property type="entry name" value="LAMININ SUBUNIT ALPHA 5"/>
    <property type="match status" value="1"/>
</dbReference>